<dbReference type="SUPFAM" id="SSF53807">
    <property type="entry name" value="Helical backbone' metal receptor"/>
    <property type="match status" value="1"/>
</dbReference>
<dbReference type="InterPro" id="IPR002491">
    <property type="entry name" value="ABC_transptr_periplasmic_BD"/>
</dbReference>
<proteinExistence type="predicted"/>
<dbReference type="InterPro" id="IPR051030">
    <property type="entry name" value="Vitamin_B12-ABC_binding"/>
</dbReference>
<dbReference type="AlphaFoldDB" id="A0A507BYM4"/>
<dbReference type="PANTHER" id="PTHR42860:SF1">
    <property type="entry name" value="VITAMIN B12-BINDING PROTEIN"/>
    <property type="match status" value="1"/>
</dbReference>
<comment type="caution">
    <text evidence="2">The sequence shown here is derived from an EMBL/GenBank/DDBJ whole genome shotgun (WGS) entry which is preliminary data.</text>
</comment>
<dbReference type="Pfam" id="PF01497">
    <property type="entry name" value="Peripla_BP_2"/>
    <property type="match status" value="1"/>
</dbReference>
<protein>
    <recommendedName>
        <fullName evidence="1">Fe/B12 periplasmic-binding domain-containing protein</fullName>
    </recommendedName>
</protein>
<dbReference type="Gene3D" id="3.40.50.1980">
    <property type="entry name" value="Nitrogenase molybdenum iron protein domain"/>
    <property type="match status" value="2"/>
</dbReference>
<feature type="domain" description="Fe/B12 periplasmic-binding" evidence="1">
    <location>
        <begin position="6"/>
        <end position="301"/>
    </location>
</feature>
<dbReference type="Proteomes" id="UP000319731">
    <property type="component" value="Unassembled WGS sequence"/>
</dbReference>
<sequence length="316" mass="34672">MNKSLRVVSLLPSATETLTVISKAAASLLVGRSHEDDYPKSITHLPILTGSRIQFTAAEVDKQVSSEIGSGRSLYNLDVEMLKSLKPDIVLTQDLCEVCAIDLVTVERVAKQMNPIPNIISLNPQSLDEVLNDILVVSRAIGMEEAGSKCWSDLTQRIQTAVGRADKFLASSQRKNVAFIEWSDPIFIGGHWTPQLIHMAGGSHPLNPTKNATSGAGKSFRITHEQLVASKPEVLIIAPCGLNLEETKRETALLQAMPVWQQLKKTVTQVALVDGNAFFNRPGPRLVDALEFLVGYLTNSVETIPETFTWEEIKSF</sequence>
<dbReference type="PANTHER" id="PTHR42860">
    <property type="entry name" value="VITAMIN B12-BINDING PROTEIN"/>
    <property type="match status" value="1"/>
</dbReference>
<accession>A0A507BYM4</accession>
<evidence type="ECO:0000259" key="1">
    <source>
        <dbReference type="PROSITE" id="PS50983"/>
    </source>
</evidence>
<reference evidence="2 3" key="1">
    <citation type="journal article" date="2019" name="Sci. Rep.">
        <title>Comparative genomics of chytrid fungi reveal insights into the obligate biotrophic and pathogenic lifestyle of Synchytrium endobioticum.</title>
        <authorList>
            <person name="van de Vossenberg B.T.L.H."/>
            <person name="Warris S."/>
            <person name="Nguyen H.D.T."/>
            <person name="van Gent-Pelzer M.P.E."/>
            <person name="Joly D.L."/>
            <person name="van de Geest H.C."/>
            <person name="Bonants P.J.M."/>
            <person name="Smith D.S."/>
            <person name="Levesque C.A."/>
            <person name="van der Lee T.A.J."/>
        </authorList>
    </citation>
    <scope>NUCLEOTIDE SEQUENCE [LARGE SCALE GENOMIC DNA]</scope>
    <source>
        <strain evidence="2 3">JEL517</strain>
    </source>
</reference>
<dbReference type="PROSITE" id="PS50983">
    <property type="entry name" value="FE_B12_PBP"/>
    <property type="match status" value="1"/>
</dbReference>
<evidence type="ECO:0000313" key="2">
    <source>
        <dbReference type="EMBL" id="TPX32228.1"/>
    </source>
</evidence>
<gene>
    <name evidence="2" type="ORF">SmJEL517_g04655</name>
</gene>
<organism evidence="2 3">
    <name type="scientific">Synchytrium microbalum</name>
    <dbReference type="NCBI Taxonomy" id="1806994"/>
    <lineage>
        <taxon>Eukaryota</taxon>
        <taxon>Fungi</taxon>
        <taxon>Fungi incertae sedis</taxon>
        <taxon>Chytridiomycota</taxon>
        <taxon>Chytridiomycota incertae sedis</taxon>
        <taxon>Chytridiomycetes</taxon>
        <taxon>Synchytriales</taxon>
        <taxon>Synchytriaceae</taxon>
        <taxon>Synchytrium</taxon>
    </lineage>
</organism>
<evidence type="ECO:0000313" key="3">
    <source>
        <dbReference type="Proteomes" id="UP000319731"/>
    </source>
</evidence>
<dbReference type="GeneID" id="42005880"/>
<keyword evidence="3" id="KW-1185">Reference proteome</keyword>
<dbReference type="RefSeq" id="XP_031023478.1">
    <property type="nucleotide sequence ID" value="XM_031170583.1"/>
</dbReference>
<dbReference type="EMBL" id="QEAO01000033">
    <property type="protein sequence ID" value="TPX32228.1"/>
    <property type="molecule type" value="Genomic_DNA"/>
</dbReference>
<dbReference type="OrthoDB" id="274765at2759"/>
<dbReference type="STRING" id="1806994.A0A507BYM4"/>
<name>A0A507BYM4_9FUNG</name>